<sequence length="136" mass="15726">MVGFPSETEEEYKETLEVLSHMRCLEAFMYYYNPREGTKAVEMQEQIGEEEKGRRLQELIDFQHTIFAEEKRKRCNSVVEVMVTQVSKHDTQRMLGKTEHNEMVVFPSLDAKGSMVRVQLTGLSGNTYTALPLENS</sequence>
<keyword evidence="2" id="KW-0949">S-adenosyl-L-methionine</keyword>
<keyword evidence="5" id="KW-0411">Iron-sulfur</keyword>
<dbReference type="AlphaFoldDB" id="A0A645C7K1"/>
<evidence type="ECO:0000256" key="4">
    <source>
        <dbReference type="ARBA" id="ARBA00023004"/>
    </source>
</evidence>
<dbReference type="InterPro" id="IPR023404">
    <property type="entry name" value="rSAM_horseshoe"/>
</dbReference>
<dbReference type="InterPro" id="IPR002792">
    <property type="entry name" value="TRAM_dom"/>
</dbReference>
<dbReference type="EC" id="2.8.4.3" evidence="7"/>
<dbReference type="GO" id="GO:0005829">
    <property type="term" value="C:cytosol"/>
    <property type="evidence" value="ECO:0007669"/>
    <property type="project" value="TreeGrafter"/>
</dbReference>
<dbReference type="EMBL" id="VSSQ01025310">
    <property type="protein sequence ID" value="MPM73358.1"/>
    <property type="molecule type" value="Genomic_DNA"/>
</dbReference>
<evidence type="ECO:0000313" key="7">
    <source>
        <dbReference type="EMBL" id="MPM73358.1"/>
    </source>
</evidence>
<proteinExistence type="predicted"/>
<name>A0A645C7K1_9ZZZZ</name>
<dbReference type="PANTHER" id="PTHR43020">
    <property type="entry name" value="CDK5 REGULATORY SUBUNIT-ASSOCIATED PROTEIN 1"/>
    <property type="match status" value="1"/>
</dbReference>
<evidence type="ECO:0000256" key="3">
    <source>
        <dbReference type="ARBA" id="ARBA00022723"/>
    </source>
</evidence>
<keyword evidence="1" id="KW-0004">4Fe-4S</keyword>
<dbReference type="Gene3D" id="3.80.30.20">
    <property type="entry name" value="tm_1862 like domain"/>
    <property type="match status" value="1"/>
</dbReference>
<feature type="domain" description="TRAM" evidence="6">
    <location>
        <begin position="72"/>
        <end position="134"/>
    </location>
</feature>
<organism evidence="7">
    <name type="scientific">bioreactor metagenome</name>
    <dbReference type="NCBI Taxonomy" id="1076179"/>
    <lineage>
        <taxon>unclassified sequences</taxon>
        <taxon>metagenomes</taxon>
        <taxon>ecological metagenomes</taxon>
    </lineage>
</organism>
<reference evidence="7" key="1">
    <citation type="submission" date="2019-08" db="EMBL/GenBank/DDBJ databases">
        <authorList>
            <person name="Kucharzyk K."/>
            <person name="Murdoch R.W."/>
            <person name="Higgins S."/>
            <person name="Loffler F."/>
        </authorList>
    </citation>
    <scope>NUCLEOTIDE SEQUENCE</scope>
</reference>
<keyword evidence="7" id="KW-0808">Transferase</keyword>
<gene>
    <name evidence="7" type="primary">miaB_39</name>
    <name evidence="7" type="ORF">SDC9_120338</name>
</gene>
<dbReference type="GO" id="GO:0051539">
    <property type="term" value="F:4 iron, 4 sulfur cluster binding"/>
    <property type="evidence" value="ECO:0007669"/>
    <property type="project" value="UniProtKB-KW"/>
</dbReference>
<comment type="caution">
    <text evidence="7">The sequence shown here is derived from an EMBL/GenBank/DDBJ whole genome shotgun (WGS) entry which is preliminary data.</text>
</comment>
<dbReference type="PANTHER" id="PTHR43020:SF2">
    <property type="entry name" value="MITOCHONDRIAL TRNA METHYLTHIOTRANSFERASE CDK5RAP1"/>
    <property type="match status" value="1"/>
</dbReference>
<protein>
    <submittedName>
        <fullName evidence="7">tRNA-2-methylthio-N(6)-dimethylallyladenosine synthase</fullName>
        <ecNumber evidence="7">2.8.4.3</ecNumber>
    </submittedName>
</protein>
<dbReference type="SUPFAM" id="SSF102114">
    <property type="entry name" value="Radical SAM enzymes"/>
    <property type="match status" value="1"/>
</dbReference>
<evidence type="ECO:0000256" key="1">
    <source>
        <dbReference type="ARBA" id="ARBA00022485"/>
    </source>
</evidence>
<evidence type="ECO:0000259" key="6">
    <source>
        <dbReference type="PROSITE" id="PS50926"/>
    </source>
</evidence>
<accession>A0A645C7K1</accession>
<keyword evidence="4" id="KW-0408">Iron</keyword>
<keyword evidence="3" id="KW-0479">Metal-binding</keyword>
<evidence type="ECO:0000256" key="5">
    <source>
        <dbReference type="ARBA" id="ARBA00023014"/>
    </source>
</evidence>
<dbReference type="PROSITE" id="PS50926">
    <property type="entry name" value="TRAM"/>
    <property type="match status" value="1"/>
</dbReference>
<evidence type="ECO:0000256" key="2">
    <source>
        <dbReference type="ARBA" id="ARBA00022691"/>
    </source>
</evidence>
<dbReference type="GO" id="GO:0046872">
    <property type="term" value="F:metal ion binding"/>
    <property type="evidence" value="ECO:0007669"/>
    <property type="project" value="UniProtKB-KW"/>
</dbReference>
<dbReference type="InterPro" id="IPR058240">
    <property type="entry name" value="rSAM_sf"/>
</dbReference>
<dbReference type="GO" id="GO:0035597">
    <property type="term" value="F:tRNA-2-methylthio-N(6)-dimethylallyladenosine(37) synthase activity"/>
    <property type="evidence" value="ECO:0007669"/>
    <property type="project" value="UniProtKB-EC"/>
</dbReference>